<dbReference type="CDD" id="cd13954">
    <property type="entry name" value="7tmA_OR"/>
    <property type="match status" value="1"/>
</dbReference>
<feature type="transmembrane region" description="Helical" evidence="11">
    <location>
        <begin position="273"/>
        <end position="292"/>
    </location>
</feature>
<feature type="transmembrane region" description="Helical" evidence="11">
    <location>
        <begin position="238"/>
        <end position="261"/>
    </location>
</feature>
<comment type="subcellular location">
    <subcellularLocation>
        <location evidence="1 11">Cell membrane</location>
        <topology evidence="1 11">Multi-pass membrane protein</topology>
    </subcellularLocation>
</comment>
<dbReference type="InterPro" id="IPR000725">
    <property type="entry name" value="Olfact_rcpt"/>
</dbReference>
<organism evidence="13 14">
    <name type="scientific">Microcaecilia unicolor</name>
    <dbReference type="NCBI Taxonomy" id="1415580"/>
    <lineage>
        <taxon>Eukaryota</taxon>
        <taxon>Metazoa</taxon>
        <taxon>Chordata</taxon>
        <taxon>Craniata</taxon>
        <taxon>Vertebrata</taxon>
        <taxon>Euteleostomi</taxon>
        <taxon>Amphibia</taxon>
        <taxon>Gymnophiona</taxon>
        <taxon>Siphonopidae</taxon>
        <taxon>Microcaecilia</taxon>
    </lineage>
</organism>
<dbReference type="GO" id="GO:0004930">
    <property type="term" value="F:G protein-coupled receptor activity"/>
    <property type="evidence" value="ECO:0007669"/>
    <property type="project" value="UniProtKB-KW"/>
</dbReference>
<proteinExistence type="inferred from homology"/>
<dbReference type="InParanoid" id="A0A6P7WWR6"/>
<evidence type="ECO:0000256" key="5">
    <source>
        <dbReference type="ARBA" id="ARBA00022989"/>
    </source>
</evidence>
<reference evidence="14" key="1">
    <citation type="submission" date="2025-08" db="UniProtKB">
        <authorList>
            <consortium name="RefSeq"/>
        </authorList>
    </citation>
    <scope>IDENTIFICATION</scope>
</reference>
<accession>A0A6P7WWR6</accession>
<keyword evidence="3 10" id="KW-0812">Transmembrane</keyword>
<sequence>MNHMNETTVTEFIIQGISEYPELQNLLFIVLLLLYLVALMANSVIVTLVCVDSFLHTPMYFFLCNLSLLDMCYTTVTLHKVLTIFSTGNDTISFTACMVQLYFFSAFASIEFYLLATMAYDRYVAICRPLHYMVIMNRKVCCVLSVVSWTIGFLDTMTYPILISQLSFCGPREINHFFCDPTALLKLSCSDTSVIENVLLSEGMFFGISPFLLTLTSYVLIISTILKIRSEEGRRKAFSTCSSHLTVVVLFYGTIMFTYMTPSSMFSQNQNKLFAVLYTTLVPMLNPVIYSLKNKQVKRAFKKIIVNVFF</sequence>
<feature type="transmembrane region" description="Helical" evidence="11">
    <location>
        <begin position="140"/>
        <end position="162"/>
    </location>
</feature>
<keyword evidence="5 11" id="KW-1133">Transmembrane helix</keyword>
<dbReference type="Gene3D" id="1.20.1070.10">
    <property type="entry name" value="Rhodopsin 7-helix transmembrane proteins"/>
    <property type="match status" value="1"/>
</dbReference>
<dbReference type="Pfam" id="PF13853">
    <property type="entry name" value="7tm_4"/>
    <property type="match status" value="1"/>
</dbReference>
<gene>
    <name evidence="14" type="primary">LOC115457080</name>
</gene>
<evidence type="ECO:0000256" key="2">
    <source>
        <dbReference type="ARBA" id="ARBA00022475"/>
    </source>
</evidence>
<dbReference type="PROSITE" id="PS50262">
    <property type="entry name" value="G_PROTEIN_RECEP_F1_2"/>
    <property type="match status" value="1"/>
</dbReference>
<evidence type="ECO:0000256" key="1">
    <source>
        <dbReference type="ARBA" id="ARBA00004651"/>
    </source>
</evidence>
<name>A0A6P7WWR6_9AMPH</name>
<feature type="transmembrane region" description="Helical" evidence="11">
    <location>
        <begin position="204"/>
        <end position="226"/>
    </location>
</feature>
<feature type="domain" description="G-protein coupled receptors family 1 profile" evidence="12">
    <location>
        <begin position="41"/>
        <end position="290"/>
    </location>
</feature>
<feature type="transmembrane region" description="Helical" evidence="11">
    <location>
        <begin position="58"/>
        <end position="79"/>
    </location>
</feature>
<keyword evidence="9 10" id="KW-0807">Transducer</keyword>
<dbReference type="PANTHER" id="PTHR26452">
    <property type="entry name" value="OLFACTORY RECEPTOR"/>
    <property type="match status" value="1"/>
</dbReference>
<dbReference type="FunFam" id="1.20.1070.10:FF:000015">
    <property type="entry name" value="Olfactory receptor"/>
    <property type="match status" value="1"/>
</dbReference>
<dbReference type="InterPro" id="IPR017452">
    <property type="entry name" value="GPCR_Rhodpsn_7TM"/>
</dbReference>
<dbReference type="GeneID" id="115457080"/>
<evidence type="ECO:0000256" key="9">
    <source>
        <dbReference type="ARBA" id="ARBA00023224"/>
    </source>
</evidence>
<keyword evidence="7 11" id="KW-0472">Membrane</keyword>
<keyword evidence="8 10" id="KW-0675">Receptor</keyword>
<evidence type="ECO:0000313" key="13">
    <source>
        <dbReference type="Proteomes" id="UP000515156"/>
    </source>
</evidence>
<dbReference type="GO" id="GO:0005886">
    <property type="term" value="C:plasma membrane"/>
    <property type="evidence" value="ECO:0007669"/>
    <property type="project" value="UniProtKB-SubCell"/>
</dbReference>
<comment type="similarity">
    <text evidence="10">Belongs to the G-protein coupled receptor 1 family.</text>
</comment>
<dbReference type="OrthoDB" id="5967130at2759"/>
<feature type="transmembrane region" description="Helical" evidence="11">
    <location>
        <begin position="26"/>
        <end position="51"/>
    </location>
</feature>
<dbReference type="PRINTS" id="PR00237">
    <property type="entry name" value="GPCRRHODOPSN"/>
</dbReference>
<dbReference type="KEGG" id="muo:115457080"/>
<keyword evidence="11" id="KW-0716">Sensory transduction</keyword>
<evidence type="ECO:0000256" key="6">
    <source>
        <dbReference type="ARBA" id="ARBA00023040"/>
    </source>
</evidence>
<dbReference type="InterPro" id="IPR050516">
    <property type="entry name" value="Olfactory_GPCR"/>
</dbReference>
<evidence type="ECO:0000256" key="4">
    <source>
        <dbReference type="ARBA" id="ARBA00022725"/>
    </source>
</evidence>
<dbReference type="InterPro" id="IPR000276">
    <property type="entry name" value="GPCR_Rhodpsn"/>
</dbReference>
<dbReference type="GO" id="GO:0004984">
    <property type="term" value="F:olfactory receptor activity"/>
    <property type="evidence" value="ECO:0007669"/>
    <property type="project" value="InterPro"/>
</dbReference>
<keyword evidence="6 10" id="KW-0297">G-protein coupled receptor</keyword>
<evidence type="ECO:0000259" key="12">
    <source>
        <dbReference type="PROSITE" id="PS50262"/>
    </source>
</evidence>
<evidence type="ECO:0000256" key="11">
    <source>
        <dbReference type="RuleBase" id="RU363047"/>
    </source>
</evidence>
<dbReference type="PROSITE" id="PS00237">
    <property type="entry name" value="G_PROTEIN_RECEP_F1_1"/>
    <property type="match status" value="1"/>
</dbReference>
<dbReference type="SUPFAM" id="SSF81321">
    <property type="entry name" value="Family A G protein-coupled receptor-like"/>
    <property type="match status" value="1"/>
</dbReference>
<evidence type="ECO:0000256" key="10">
    <source>
        <dbReference type="RuleBase" id="RU000688"/>
    </source>
</evidence>
<dbReference type="RefSeq" id="XP_030042364.1">
    <property type="nucleotide sequence ID" value="XM_030186504.1"/>
</dbReference>
<feature type="transmembrane region" description="Helical" evidence="11">
    <location>
        <begin position="99"/>
        <end position="120"/>
    </location>
</feature>
<keyword evidence="2 11" id="KW-1003">Cell membrane</keyword>
<evidence type="ECO:0000256" key="7">
    <source>
        <dbReference type="ARBA" id="ARBA00023136"/>
    </source>
</evidence>
<keyword evidence="4 11" id="KW-0552">Olfaction</keyword>
<evidence type="ECO:0000256" key="3">
    <source>
        <dbReference type="ARBA" id="ARBA00022692"/>
    </source>
</evidence>
<protein>
    <recommendedName>
        <fullName evidence="11">Olfactory receptor</fullName>
    </recommendedName>
</protein>
<evidence type="ECO:0000313" key="14">
    <source>
        <dbReference type="RefSeq" id="XP_030042364.1"/>
    </source>
</evidence>
<evidence type="ECO:0000256" key="8">
    <source>
        <dbReference type="ARBA" id="ARBA00023170"/>
    </source>
</evidence>
<keyword evidence="13" id="KW-1185">Reference proteome</keyword>
<dbReference type="PRINTS" id="PR00245">
    <property type="entry name" value="OLFACTORYR"/>
</dbReference>
<dbReference type="AlphaFoldDB" id="A0A6P7WWR6"/>
<dbReference type="Proteomes" id="UP000515156">
    <property type="component" value="Chromosome 14"/>
</dbReference>